<evidence type="ECO:0000313" key="3">
    <source>
        <dbReference type="Proteomes" id="UP000006591"/>
    </source>
</evidence>
<sequence>MAGTIYPTLPPVDRILIVASQFCSRNLLVCSPIDHRQLGFHVGRRLAGWAEAGEEEGVGSRQRSGGGRSGGDDDAGEGGDIAACASSGLERPERREKEEGIVCGR</sequence>
<dbReference type="HOGENOM" id="CLU_2241020_0_0_1"/>
<organism evidence="2">
    <name type="scientific">Oryza nivara</name>
    <name type="common">Indian wild rice</name>
    <name type="synonym">Oryza sativa f. spontanea</name>
    <dbReference type="NCBI Taxonomy" id="4536"/>
    <lineage>
        <taxon>Eukaryota</taxon>
        <taxon>Viridiplantae</taxon>
        <taxon>Streptophyta</taxon>
        <taxon>Embryophyta</taxon>
        <taxon>Tracheophyta</taxon>
        <taxon>Spermatophyta</taxon>
        <taxon>Magnoliopsida</taxon>
        <taxon>Liliopsida</taxon>
        <taxon>Poales</taxon>
        <taxon>Poaceae</taxon>
        <taxon>BOP clade</taxon>
        <taxon>Oryzoideae</taxon>
        <taxon>Oryzeae</taxon>
        <taxon>Oryzinae</taxon>
        <taxon>Oryza</taxon>
    </lineage>
</organism>
<reference evidence="2" key="1">
    <citation type="submission" date="2015-04" db="UniProtKB">
        <authorList>
            <consortium name="EnsemblPlants"/>
        </authorList>
    </citation>
    <scope>IDENTIFICATION</scope>
    <source>
        <strain evidence="2">SL10</strain>
    </source>
</reference>
<proteinExistence type="predicted"/>
<dbReference type="AlphaFoldDB" id="A0A0E0HE77"/>
<feature type="compositionally biased region" description="Basic and acidic residues" evidence="1">
    <location>
        <begin position="90"/>
        <end position="105"/>
    </location>
</feature>
<feature type="region of interest" description="Disordered" evidence="1">
    <location>
        <begin position="51"/>
        <end position="105"/>
    </location>
</feature>
<name>A0A0E0HE77_ORYNI</name>
<keyword evidence="3" id="KW-1185">Reference proteome</keyword>
<protein>
    <submittedName>
        <fullName evidence="2">Uncharacterized protein</fullName>
    </submittedName>
</protein>
<evidence type="ECO:0000256" key="1">
    <source>
        <dbReference type="SAM" id="MobiDB-lite"/>
    </source>
</evidence>
<dbReference type="OMA" id="IVASQFC"/>
<dbReference type="EnsemblPlants" id="ONIVA05G16380.1">
    <property type="protein sequence ID" value="ONIVA05G16380.1"/>
    <property type="gene ID" value="ONIVA05G16380"/>
</dbReference>
<evidence type="ECO:0000313" key="2">
    <source>
        <dbReference type="EnsemblPlants" id="ONIVA05G16380.1"/>
    </source>
</evidence>
<accession>A0A0E0HE77</accession>
<reference evidence="2" key="2">
    <citation type="submission" date="2018-04" db="EMBL/GenBank/DDBJ databases">
        <title>OnivRS2 (Oryza nivara Reference Sequence Version 2).</title>
        <authorList>
            <person name="Zhang J."/>
            <person name="Kudrna D."/>
            <person name="Lee S."/>
            <person name="Talag J."/>
            <person name="Rajasekar S."/>
            <person name="Welchert J."/>
            <person name="Hsing Y.-I."/>
            <person name="Wing R.A."/>
        </authorList>
    </citation>
    <scope>NUCLEOTIDE SEQUENCE [LARGE SCALE GENOMIC DNA]</scope>
    <source>
        <strain evidence="2">SL10</strain>
    </source>
</reference>
<dbReference type="Gramene" id="ONIVA05G16380.1">
    <property type="protein sequence ID" value="ONIVA05G16380.1"/>
    <property type="gene ID" value="ONIVA05G16380"/>
</dbReference>
<dbReference type="Proteomes" id="UP000006591">
    <property type="component" value="Chromosome 5"/>
</dbReference>